<dbReference type="RefSeq" id="WP_175048340.1">
    <property type="nucleotide sequence ID" value="NZ_WWCX01000160.1"/>
</dbReference>
<proteinExistence type="predicted"/>
<keyword evidence="1" id="KW-0732">Signal</keyword>
<organism evidence="2 3">
    <name type="scientific">Duganella vulcania</name>
    <dbReference type="NCBI Taxonomy" id="2692166"/>
    <lineage>
        <taxon>Bacteria</taxon>
        <taxon>Pseudomonadati</taxon>
        <taxon>Pseudomonadota</taxon>
        <taxon>Betaproteobacteria</taxon>
        <taxon>Burkholderiales</taxon>
        <taxon>Oxalobacteraceae</taxon>
        <taxon>Telluria group</taxon>
        <taxon>Duganella</taxon>
    </lineage>
</organism>
<dbReference type="EMBL" id="WWCX01000160">
    <property type="protein sequence ID" value="MYM98879.1"/>
    <property type="molecule type" value="Genomic_DNA"/>
</dbReference>
<reference evidence="2" key="1">
    <citation type="submission" date="2019-12" db="EMBL/GenBank/DDBJ databases">
        <title>Novel species isolated from a subtropical stream in China.</title>
        <authorList>
            <person name="Lu H."/>
        </authorList>
    </citation>
    <scope>NUCLEOTIDE SEQUENCE [LARGE SCALE GENOMIC DNA]</scope>
    <source>
        <strain evidence="2">FT81W</strain>
    </source>
</reference>
<protein>
    <recommendedName>
        <fullName evidence="4">Multidrug transporter</fullName>
    </recommendedName>
</protein>
<evidence type="ECO:0000313" key="3">
    <source>
        <dbReference type="Proteomes" id="UP000447355"/>
    </source>
</evidence>
<name>A0A845H2I1_9BURK</name>
<evidence type="ECO:0008006" key="4">
    <source>
        <dbReference type="Google" id="ProtNLM"/>
    </source>
</evidence>
<dbReference type="AlphaFoldDB" id="A0A845H2I1"/>
<dbReference type="PROSITE" id="PS51257">
    <property type="entry name" value="PROKAR_LIPOPROTEIN"/>
    <property type="match status" value="1"/>
</dbReference>
<accession>A0A845H2I1</accession>
<evidence type="ECO:0000256" key="1">
    <source>
        <dbReference type="SAM" id="SignalP"/>
    </source>
</evidence>
<feature type="signal peptide" evidence="1">
    <location>
        <begin position="1"/>
        <end position="24"/>
    </location>
</feature>
<sequence>MKPMIKPILPLTVLAALLSACSMAPTYQRPAAPVAAAFPADSAAGRW</sequence>
<dbReference type="Proteomes" id="UP000447355">
    <property type="component" value="Unassembled WGS sequence"/>
</dbReference>
<comment type="caution">
    <text evidence="2">The sequence shown here is derived from an EMBL/GenBank/DDBJ whole genome shotgun (WGS) entry which is preliminary data.</text>
</comment>
<feature type="chain" id="PRO_5032600416" description="Multidrug transporter" evidence="1">
    <location>
        <begin position="25"/>
        <end position="47"/>
    </location>
</feature>
<evidence type="ECO:0000313" key="2">
    <source>
        <dbReference type="EMBL" id="MYM98879.1"/>
    </source>
</evidence>
<gene>
    <name evidence="2" type="ORF">GTP90_34060</name>
</gene>